<accession>A0A1C7E9S1</accession>
<evidence type="ECO:0000313" key="5">
    <source>
        <dbReference type="Proteomes" id="UP000092650"/>
    </source>
</evidence>
<dbReference type="GO" id="GO:0016747">
    <property type="term" value="F:acyltransferase activity, transferring groups other than amino-acyl groups"/>
    <property type="evidence" value="ECO:0007669"/>
    <property type="project" value="InterPro"/>
</dbReference>
<dbReference type="RefSeq" id="WP_068871071.1">
    <property type="nucleotide sequence ID" value="NZ_CP016539.2"/>
</dbReference>
<dbReference type="InterPro" id="IPR050680">
    <property type="entry name" value="YpeA/RimI_acetyltransf"/>
</dbReference>
<dbReference type="Proteomes" id="UP000092650">
    <property type="component" value="Chromosome"/>
</dbReference>
<dbReference type="PANTHER" id="PTHR43420">
    <property type="entry name" value="ACETYLTRANSFERASE"/>
    <property type="match status" value="1"/>
</dbReference>
<sequence>MIQLKEVDRHNFFDVIGLTVAEHQKTFVATNVFSLAQAKAYPECICSAVYHDDELVGFTMHCLDPDDQEYWIYRLMIDANHQVKGYGKAAMERLIAELQQDGSRHVIYLSFEPDNEGARKLYEKLGFVPDGRIIDGEIVYKLVY</sequence>
<gene>
    <name evidence="4" type="ORF">BBI15_11340</name>
</gene>
<dbReference type="Gene3D" id="3.40.630.30">
    <property type="match status" value="1"/>
</dbReference>
<evidence type="ECO:0000256" key="1">
    <source>
        <dbReference type="ARBA" id="ARBA00022679"/>
    </source>
</evidence>
<dbReference type="AlphaFoldDB" id="A0A1C7E9S1"/>
<organism evidence="4 5">
    <name type="scientific">Planococcus plakortidis</name>
    <dbReference type="NCBI Taxonomy" id="1038856"/>
    <lineage>
        <taxon>Bacteria</taxon>
        <taxon>Bacillati</taxon>
        <taxon>Bacillota</taxon>
        <taxon>Bacilli</taxon>
        <taxon>Bacillales</taxon>
        <taxon>Caryophanaceae</taxon>
        <taxon>Planococcus</taxon>
    </lineage>
</organism>
<evidence type="ECO:0000313" key="4">
    <source>
        <dbReference type="EMBL" id="ANU20763.1"/>
    </source>
</evidence>
<dbReference type="SUPFAM" id="SSF55729">
    <property type="entry name" value="Acyl-CoA N-acyltransferases (Nat)"/>
    <property type="match status" value="1"/>
</dbReference>
<dbReference type="OrthoDB" id="9127144at2"/>
<name>A0A1C7E9S1_9BACL</name>
<reference evidence="4" key="1">
    <citation type="submission" date="2016-10" db="EMBL/GenBank/DDBJ databases">
        <authorList>
            <person name="See-Too W.S."/>
        </authorList>
    </citation>
    <scope>NUCLEOTIDE SEQUENCE [LARGE SCALE GENOMIC DNA]</scope>
    <source>
        <strain evidence="4">DSM 23997</strain>
    </source>
</reference>
<dbReference type="PANTHER" id="PTHR43420:SF47">
    <property type="entry name" value="N-ACETYLTRANSFERASE DOMAIN-CONTAINING PROTEIN"/>
    <property type="match status" value="1"/>
</dbReference>
<dbReference type="PROSITE" id="PS51186">
    <property type="entry name" value="GNAT"/>
    <property type="match status" value="1"/>
</dbReference>
<evidence type="ECO:0000259" key="3">
    <source>
        <dbReference type="PROSITE" id="PS51186"/>
    </source>
</evidence>
<dbReference type="KEGG" id="ppla:BBI15_11340"/>
<evidence type="ECO:0000256" key="2">
    <source>
        <dbReference type="ARBA" id="ARBA00023315"/>
    </source>
</evidence>
<feature type="domain" description="N-acetyltransferase" evidence="3">
    <location>
        <begin position="2"/>
        <end position="144"/>
    </location>
</feature>
<keyword evidence="2" id="KW-0012">Acyltransferase</keyword>
<dbReference type="STRING" id="1038856.BBI15_11340"/>
<protein>
    <submittedName>
        <fullName evidence="4">Spermidine acetyltransferase</fullName>
    </submittedName>
</protein>
<dbReference type="InterPro" id="IPR000182">
    <property type="entry name" value="GNAT_dom"/>
</dbReference>
<dbReference type="InterPro" id="IPR016181">
    <property type="entry name" value="Acyl_CoA_acyltransferase"/>
</dbReference>
<keyword evidence="1" id="KW-0808">Transferase</keyword>
<dbReference type="Pfam" id="PF00583">
    <property type="entry name" value="Acetyltransf_1"/>
    <property type="match status" value="1"/>
</dbReference>
<dbReference type="EMBL" id="CP016539">
    <property type="protein sequence ID" value="ANU20763.1"/>
    <property type="molecule type" value="Genomic_DNA"/>
</dbReference>
<dbReference type="CDD" id="cd04301">
    <property type="entry name" value="NAT_SF"/>
    <property type="match status" value="1"/>
</dbReference>
<keyword evidence="5" id="KW-1185">Reference proteome</keyword>
<proteinExistence type="predicted"/>